<proteinExistence type="predicted"/>
<evidence type="ECO:0000313" key="1">
    <source>
        <dbReference type="EMBL" id="GMG32238.1"/>
    </source>
</evidence>
<protein>
    <submittedName>
        <fullName evidence="1">Unnamed protein product</fullName>
    </submittedName>
</protein>
<dbReference type="AlphaFoldDB" id="A0AAN5BZ16"/>
<accession>A0AAN5BZ16</accession>
<dbReference type="Proteomes" id="UP001165205">
    <property type="component" value="Unassembled WGS sequence"/>
</dbReference>
<sequence length="74" mass="8452">MIPVDMSMPPVRHPGRPTLLGFRQDCPLKVHSQQTSRQGQGHWQAQNYHIEETDALCSFERLRCGPLTLPDLDL</sequence>
<comment type="caution">
    <text evidence="1">The sequence shown here is derived from an EMBL/GenBank/DDBJ whole genome shotgun (WGS) entry which is preliminary data.</text>
</comment>
<reference evidence="1" key="1">
    <citation type="submission" date="2023-04" db="EMBL/GenBank/DDBJ databases">
        <title>Aspergillus oryzae NBRC 4228.</title>
        <authorList>
            <person name="Ichikawa N."/>
            <person name="Sato H."/>
            <person name="Tonouchi N."/>
        </authorList>
    </citation>
    <scope>NUCLEOTIDE SEQUENCE</scope>
    <source>
        <strain evidence="1">NBRC 4228</strain>
    </source>
</reference>
<organism evidence="1 2">
    <name type="scientific">Aspergillus oryzae</name>
    <name type="common">Yellow koji mold</name>
    <dbReference type="NCBI Taxonomy" id="5062"/>
    <lineage>
        <taxon>Eukaryota</taxon>
        <taxon>Fungi</taxon>
        <taxon>Dikarya</taxon>
        <taxon>Ascomycota</taxon>
        <taxon>Pezizomycotina</taxon>
        <taxon>Eurotiomycetes</taxon>
        <taxon>Eurotiomycetidae</taxon>
        <taxon>Eurotiales</taxon>
        <taxon>Aspergillaceae</taxon>
        <taxon>Aspergillus</taxon>
        <taxon>Aspergillus subgen. Circumdati</taxon>
    </lineage>
</organism>
<name>A0AAN5BZ16_ASPOZ</name>
<dbReference type="EMBL" id="BSYA01000097">
    <property type="protein sequence ID" value="GMG32238.1"/>
    <property type="molecule type" value="Genomic_DNA"/>
</dbReference>
<gene>
    <name evidence="1" type="ORF">Aory04_000798200</name>
</gene>
<evidence type="ECO:0000313" key="2">
    <source>
        <dbReference type="Proteomes" id="UP001165205"/>
    </source>
</evidence>